<organism evidence="6 7">
    <name type="scientific">Exophiala mesophila</name>
    <name type="common">Black yeast-like fungus</name>
    <dbReference type="NCBI Taxonomy" id="212818"/>
    <lineage>
        <taxon>Eukaryota</taxon>
        <taxon>Fungi</taxon>
        <taxon>Dikarya</taxon>
        <taxon>Ascomycota</taxon>
        <taxon>Pezizomycotina</taxon>
        <taxon>Eurotiomycetes</taxon>
        <taxon>Chaetothyriomycetidae</taxon>
        <taxon>Chaetothyriales</taxon>
        <taxon>Herpotrichiellaceae</taxon>
        <taxon>Exophiala</taxon>
    </lineage>
</organism>
<comment type="caution">
    <text evidence="6">The sequence shown here is derived from an EMBL/GenBank/DDBJ whole genome shotgun (WGS) entry which is preliminary data.</text>
</comment>
<feature type="transmembrane region" description="Helical" evidence="5">
    <location>
        <begin position="238"/>
        <end position="258"/>
    </location>
</feature>
<feature type="transmembrane region" description="Helical" evidence="5">
    <location>
        <begin position="82"/>
        <end position="106"/>
    </location>
</feature>
<dbReference type="AlphaFoldDB" id="A0A438NCX5"/>
<dbReference type="Proteomes" id="UP000288859">
    <property type="component" value="Unassembled WGS sequence"/>
</dbReference>
<gene>
    <name evidence="6" type="ORF">B0A52_02517</name>
</gene>
<dbReference type="GO" id="GO:0022857">
    <property type="term" value="F:transmembrane transporter activity"/>
    <property type="evidence" value="ECO:0007669"/>
    <property type="project" value="InterPro"/>
</dbReference>
<dbReference type="SUPFAM" id="SSF103473">
    <property type="entry name" value="MFS general substrate transporter"/>
    <property type="match status" value="1"/>
</dbReference>
<dbReference type="PANTHER" id="PTHR23502:SF22">
    <property type="entry name" value="MAJOR FACILITATOR SUPERFAMILY (MFS) PROFILE DOMAIN-CONTAINING PROTEIN"/>
    <property type="match status" value="1"/>
</dbReference>
<protein>
    <recommendedName>
        <fullName evidence="8">Major facilitator superfamily (MFS) profile domain-containing protein</fullName>
    </recommendedName>
</protein>
<evidence type="ECO:0008006" key="8">
    <source>
        <dbReference type="Google" id="ProtNLM"/>
    </source>
</evidence>
<dbReference type="InterPro" id="IPR036259">
    <property type="entry name" value="MFS_trans_sf"/>
</dbReference>
<feature type="transmembrane region" description="Helical" evidence="5">
    <location>
        <begin position="118"/>
        <end position="138"/>
    </location>
</feature>
<dbReference type="GO" id="GO:0005886">
    <property type="term" value="C:plasma membrane"/>
    <property type="evidence" value="ECO:0007669"/>
    <property type="project" value="TreeGrafter"/>
</dbReference>
<evidence type="ECO:0000256" key="3">
    <source>
        <dbReference type="ARBA" id="ARBA00022989"/>
    </source>
</evidence>
<feature type="transmembrane region" description="Helical" evidence="5">
    <location>
        <begin position="493"/>
        <end position="513"/>
    </location>
</feature>
<feature type="transmembrane region" description="Helical" evidence="5">
    <location>
        <begin position="208"/>
        <end position="232"/>
    </location>
</feature>
<keyword evidence="4 5" id="KW-0472">Membrane</keyword>
<feature type="transmembrane region" description="Helical" evidence="5">
    <location>
        <begin position="398"/>
        <end position="419"/>
    </location>
</feature>
<accession>A0A438NCX5</accession>
<dbReference type="InterPro" id="IPR011701">
    <property type="entry name" value="MFS"/>
</dbReference>
<comment type="subcellular location">
    <subcellularLocation>
        <location evidence="1">Membrane</location>
        <topology evidence="1">Multi-pass membrane protein</topology>
    </subcellularLocation>
</comment>
<dbReference type="Gene3D" id="1.20.1250.20">
    <property type="entry name" value="MFS general substrate transporter like domains"/>
    <property type="match status" value="1"/>
</dbReference>
<feature type="transmembrane region" description="Helical" evidence="5">
    <location>
        <begin position="150"/>
        <end position="167"/>
    </location>
</feature>
<dbReference type="EMBL" id="NAJM01000007">
    <property type="protein sequence ID" value="RVX73627.1"/>
    <property type="molecule type" value="Genomic_DNA"/>
</dbReference>
<feature type="transmembrane region" description="Helical" evidence="5">
    <location>
        <begin position="350"/>
        <end position="377"/>
    </location>
</feature>
<feature type="transmembrane region" description="Helical" evidence="5">
    <location>
        <begin position="305"/>
        <end position="330"/>
    </location>
</feature>
<keyword evidence="2 5" id="KW-0812">Transmembrane</keyword>
<dbReference type="VEuPathDB" id="FungiDB:PV10_06854"/>
<sequence length="530" mass="58360">MVTTKHNDIAEHVEMEATKVAPLADYDTIEREGEAVLLSIVGDAEAAATHLKLAKDGHTVLVPQPGDDPNDPLNWSWFKKHAFLITAAICTSSCDFGITLGVPAVIKQAEEWNTTADLMNHPTSLCVAMSGVGGLLVIPPSYYWGRAPTLFWTTLIATLLTLGICLTDDYTTFYALRGLQGAFITTCNVAVLIYIKDMFFYHEHARKIGIWFLLYFTAPSLGPMCGSFLLAYTPGWQSPFWLSLAYNTAALCLVIAFVDESWYRRDIPTCDQPDRGKRVFRLLGLWQIRNHHGYFPAVVQSYVRVFIVIFKPVIFLAVLYYGATIMWGVGINNSSAVLLATPPEDGGYGFGVNGLGFIYLAPTVGVILGEIAGHFLNDKVANHYTRRHKGIFKPEGRLPTNFFAALFLVPGLIIIGQTLEHRLHWVGIVMGWGTYNFGIILASVSITAYTLDCYPNGSGEVSAWLNATRTLCGMAVPYFQLTWGIRSGFDVSFGVQAAVIVAALGLLVPLFFYGEKLRIKFGPLKVPGSK</sequence>
<evidence type="ECO:0000256" key="4">
    <source>
        <dbReference type="ARBA" id="ARBA00023136"/>
    </source>
</evidence>
<evidence type="ECO:0000313" key="6">
    <source>
        <dbReference type="EMBL" id="RVX73627.1"/>
    </source>
</evidence>
<feature type="transmembrane region" description="Helical" evidence="5">
    <location>
        <begin position="425"/>
        <end position="451"/>
    </location>
</feature>
<evidence type="ECO:0000313" key="7">
    <source>
        <dbReference type="Proteomes" id="UP000288859"/>
    </source>
</evidence>
<evidence type="ECO:0000256" key="2">
    <source>
        <dbReference type="ARBA" id="ARBA00022692"/>
    </source>
</evidence>
<reference evidence="6 7" key="1">
    <citation type="submission" date="2017-03" db="EMBL/GenBank/DDBJ databases">
        <title>Genomes of endolithic fungi from Antarctica.</title>
        <authorList>
            <person name="Coleine C."/>
            <person name="Masonjones S."/>
            <person name="Stajich J.E."/>
        </authorList>
    </citation>
    <scope>NUCLEOTIDE SEQUENCE [LARGE SCALE GENOMIC DNA]</scope>
    <source>
        <strain evidence="6 7">CCFEE 6314</strain>
    </source>
</reference>
<feature type="transmembrane region" description="Helical" evidence="5">
    <location>
        <begin position="173"/>
        <end position="196"/>
    </location>
</feature>
<proteinExistence type="predicted"/>
<dbReference type="Pfam" id="PF07690">
    <property type="entry name" value="MFS_1"/>
    <property type="match status" value="1"/>
</dbReference>
<dbReference type="PANTHER" id="PTHR23502">
    <property type="entry name" value="MAJOR FACILITATOR SUPERFAMILY"/>
    <property type="match status" value="1"/>
</dbReference>
<evidence type="ECO:0000256" key="1">
    <source>
        <dbReference type="ARBA" id="ARBA00004141"/>
    </source>
</evidence>
<name>A0A438NCX5_EXOME</name>
<keyword evidence="3 5" id="KW-1133">Transmembrane helix</keyword>
<evidence type="ECO:0000256" key="5">
    <source>
        <dbReference type="SAM" id="Phobius"/>
    </source>
</evidence>
<dbReference type="OrthoDB" id="2533084at2759"/>